<comment type="similarity">
    <text evidence="1">Belongs to the LysR transcriptional regulatory family.</text>
</comment>
<evidence type="ECO:0000313" key="6">
    <source>
        <dbReference type="EMBL" id="QWT49209.1"/>
    </source>
</evidence>
<evidence type="ECO:0000313" key="7">
    <source>
        <dbReference type="Proteomes" id="UP000683428"/>
    </source>
</evidence>
<keyword evidence="7" id="KW-1185">Reference proteome</keyword>
<keyword evidence="4" id="KW-0804">Transcription</keyword>
<evidence type="ECO:0000256" key="3">
    <source>
        <dbReference type="ARBA" id="ARBA00023125"/>
    </source>
</evidence>
<dbReference type="EMBL" id="CP064782">
    <property type="protein sequence ID" value="QWT49209.1"/>
    <property type="molecule type" value="Genomic_DNA"/>
</dbReference>
<keyword evidence="3" id="KW-0238">DNA-binding</keyword>
<gene>
    <name evidence="6" type="ORF">Azoinq_00890</name>
</gene>
<dbReference type="Pfam" id="PF03466">
    <property type="entry name" value="LysR_substrate"/>
    <property type="match status" value="1"/>
</dbReference>
<evidence type="ECO:0000256" key="4">
    <source>
        <dbReference type="ARBA" id="ARBA00023163"/>
    </source>
</evidence>
<proteinExistence type="inferred from homology"/>
<reference evidence="6" key="1">
    <citation type="submission" date="2020-11" db="EMBL/GenBank/DDBJ databases">
        <title>Azospira inquinata sp. nov.</title>
        <authorList>
            <person name="Moe W.M."/>
            <person name="Mikes M.C."/>
        </authorList>
    </citation>
    <scope>NUCLEOTIDE SEQUENCE</scope>
    <source>
        <strain evidence="6">Azo-3</strain>
    </source>
</reference>
<evidence type="ECO:0000259" key="5">
    <source>
        <dbReference type="PROSITE" id="PS50931"/>
    </source>
</evidence>
<dbReference type="KEGG" id="aiq:Azoinq_00890"/>
<evidence type="ECO:0000256" key="2">
    <source>
        <dbReference type="ARBA" id="ARBA00023015"/>
    </source>
</evidence>
<dbReference type="RefSeq" id="WP_216127832.1">
    <property type="nucleotide sequence ID" value="NZ_CP064782.1"/>
</dbReference>
<dbReference type="Proteomes" id="UP000683428">
    <property type="component" value="Chromosome"/>
</dbReference>
<evidence type="ECO:0000256" key="1">
    <source>
        <dbReference type="ARBA" id="ARBA00009437"/>
    </source>
</evidence>
<sequence>MPSLKQIRYFLAVADQGGFTQAAAALFVAQPALSRLVAQLEGELGFPLLERLPRGVRLTPAGAVYRERIRPIQDMLAMAAEEGGQLARGEGGVLRLLHSSSTPATSLLPAMERFLATSPQARIELDRMASESQLGEVGEGKADMGLIRLPVLGQDPRVKLVELPRERLWCALPAGHRFAGRKDLPLADLALEPFVSAVHRERGGLARRVTDLCLSQGFVPKLAKVISRKTSMLNLVAAGYGVAIVPEAMKTLAPPGVAYVPLRDGEGHTTSALVLPQSPTPLAQKFAALVLNPPPVP</sequence>
<keyword evidence="2" id="KW-0805">Transcription regulation</keyword>
<dbReference type="PANTHER" id="PTHR30346:SF17">
    <property type="entry name" value="LYSR FAMILY TRANSCRIPTIONAL REGULATOR"/>
    <property type="match status" value="1"/>
</dbReference>
<dbReference type="PANTHER" id="PTHR30346">
    <property type="entry name" value="TRANSCRIPTIONAL DUAL REGULATOR HCAR-RELATED"/>
    <property type="match status" value="1"/>
</dbReference>
<dbReference type="FunFam" id="1.10.10.10:FF:000001">
    <property type="entry name" value="LysR family transcriptional regulator"/>
    <property type="match status" value="1"/>
</dbReference>
<dbReference type="PROSITE" id="PS50931">
    <property type="entry name" value="HTH_LYSR"/>
    <property type="match status" value="1"/>
</dbReference>
<protein>
    <submittedName>
        <fullName evidence="6">LysR family transcriptional regulator</fullName>
    </submittedName>
</protein>
<feature type="domain" description="HTH lysR-type" evidence="5">
    <location>
        <begin position="2"/>
        <end position="59"/>
    </location>
</feature>
<dbReference type="InterPro" id="IPR000847">
    <property type="entry name" value="LysR_HTH_N"/>
</dbReference>
<dbReference type="GO" id="GO:0003700">
    <property type="term" value="F:DNA-binding transcription factor activity"/>
    <property type="evidence" value="ECO:0007669"/>
    <property type="project" value="InterPro"/>
</dbReference>
<dbReference type="GO" id="GO:0032993">
    <property type="term" value="C:protein-DNA complex"/>
    <property type="evidence" value="ECO:0007669"/>
    <property type="project" value="TreeGrafter"/>
</dbReference>
<dbReference type="InterPro" id="IPR005119">
    <property type="entry name" value="LysR_subst-bd"/>
</dbReference>
<dbReference type="CDD" id="cd08414">
    <property type="entry name" value="PBP2_LTTR_aromatics_like"/>
    <property type="match status" value="1"/>
</dbReference>
<name>A0A975SMR6_9RHOO</name>
<dbReference type="Pfam" id="PF00126">
    <property type="entry name" value="HTH_1"/>
    <property type="match status" value="1"/>
</dbReference>
<accession>A0A975SMR6</accession>
<dbReference type="GO" id="GO:0003677">
    <property type="term" value="F:DNA binding"/>
    <property type="evidence" value="ECO:0007669"/>
    <property type="project" value="UniProtKB-KW"/>
</dbReference>
<dbReference type="AlphaFoldDB" id="A0A975SMR6"/>
<organism evidence="6 7">
    <name type="scientific">Azospira inquinata</name>
    <dbReference type="NCBI Taxonomy" id="2785627"/>
    <lineage>
        <taxon>Bacteria</taxon>
        <taxon>Pseudomonadati</taxon>
        <taxon>Pseudomonadota</taxon>
        <taxon>Betaproteobacteria</taxon>
        <taxon>Rhodocyclales</taxon>
        <taxon>Rhodocyclaceae</taxon>
        <taxon>Azospira</taxon>
    </lineage>
</organism>